<evidence type="ECO:0000313" key="1">
    <source>
        <dbReference type="EnsemblMetazoa" id="GPPI006550-PA"/>
    </source>
</evidence>
<name>A0A1B0AS30_9MUSC</name>
<dbReference type="AlphaFoldDB" id="A0A1B0AS30"/>
<reference evidence="2" key="1">
    <citation type="submission" date="2015-01" db="EMBL/GenBank/DDBJ databases">
        <authorList>
            <person name="Aksoy S."/>
            <person name="Warren W."/>
            <person name="Wilson R.K."/>
        </authorList>
    </citation>
    <scope>NUCLEOTIDE SEQUENCE [LARGE SCALE GENOMIC DNA]</scope>
    <source>
        <strain evidence="2">IAEA</strain>
    </source>
</reference>
<organism evidence="1 2">
    <name type="scientific">Glossina palpalis gambiensis</name>
    <dbReference type="NCBI Taxonomy" id="67801"/>
    <lineage>
        <taxon>Eukaryota</taxon>
        <taxon>Metazoa</taxon>
        <taxon>Ecdysozoa</taxon>
        <taxon>Arthropoda</taxon>
        <taxon>Hexapoda</taxon>
        <taxon>Insecta</taxon>
        <taxon>Pterygota</taxon>
        <taxon>Neoptera</taxon>
        <taxon>Endopterygota</taxon>
        <taxon>Diptera</taxon>
        <taxon>Brachycera</taxon>
        <taxon>Muscomorpha</taxon>
        <taxon>Hippoboscoidea</taxon>
        <taxon>Glossinidae</taxon>
        <taxon>Glossina</taxon>
    </lineage>
</organism>
<reference evidence="1" key="2">
    <citation type="submission" date="2020-05" db="UniProtKB">
        <authorList>
            <consortium name="EnsemblMetazoa"/>
        </authorList>
    </citation>
    <scope>IDENTIFICATION</scope>
    <source>
        <strain evidence="1">IAEA</strain>
    </source>
</reference>
<protein>
    <submittedName>
        <fullName evidence="1">Uncharacterized protein</fullName>
    </submittedName>
</protein>
<dbReference type="EMBL" id="JXJN01002661">
    <property type="status" value="NOT_ANNOTATED_CDS"/>
    <property type="molecule type" value="Genomic_DNA"/>
</dbReference>
<dbReference type="EnsemblMetazoa" id="GPPI006550-RA">
    <property type="protein sequence ID" value="GPPI006550-PA"/>
    <property type="gene ID" value="GPPI006550"/>
</dbReference>
<sequence>MYKQYLSPRRLLGFLGFKPPTPSFPKPKPVMGFRGVGALDGLSTHGSRDFSVRGEDGVDIGVGHISSVSAEGCNNRCFDNETNCLKIIFEVKWEGAMIFVENVHVTGMQGKKLICSEKNRDFINCGLFPLTSASWTGVKGRKYLPVFEWPFILRFSVDEETDEDADDTEPHLPL</sequence>
<dbReference type="VEuPathDB" id="VectorBase:GPPI006550"/>
<dbReference type="Proteomes" id="UP000092460">
    <property type="component" value="Unassembled WGS sequence"/>
</dbReference>
<proteinExistence type="predicted"/>
<evidence type="ECO:0000313" key="2">
    <source>
        <dbReference type="Proteomes" id="UP000092460"/>
    </source>
</evidence>
<accession>A0A1B0AS30</accession>
<keyword evidence="2" id="KW-1185">Reference proteome</keyword>